<comment type="caution">
    <text evidence="1">The sequence shown here is derived from an EMBL/GenBank/DDBJ whole genome shotgun (WGS) entry which is preliminary data.</text>
</comment>
<gene>
    <name evidence="1" type="ORF">LCGC14_2974890</name>
</gene>
<protein>
    <submittedName>
        <fullName evidence="1">Uncharacterized protein</fullName>
    </submittedName>
</protein>
<sequence length="238" mass="28267">IEKSLNLKNNSFEDFKEEIKIELVKRVKEYLDKNKFDYEKGRNSKGTRITFKDGNIKTRDYGRHGFLDFDFLNSDEIDEFLPKGLIETRYIINQKLAEIDNVILEFKDKIKLKQGIDIQYIDSEELVKEKIKEIGVSFNCEEEHYHSGRSSYSNYYNSENSYKTRSERFEIELDGHTYLVDYALYSDEVFNNILFLIEKFKKHIKEIKDIKEEKKADLRDFTFNQISKLIVLGGLGDE</sequence>
<evidence type="ECO:0000313" key="1">
    <source>
        <dbReference type="EMBL" id="KKK65363.1"/>
    </source>
</evidence>
<accession>A0A0F8X9A1</accession>
<feature type="non-terminal residue" evidence="1">
    <location>
        <position position="1"/>
    </location>
</feature>
<name>A0A0F8X9A1_9ZZZZ</name>
<dbReference type="AlphaFoldDB" id="A0A0F8X9A1"/>
<organism evidence="1">
    <name type="scientific">marine sediment metagenome</name>
    <dbReference type="NCBI Taxonomy" id="412755"/>
    <lineage>
        <taxon>unclassified sequences</taxon>
        <taxon>metagenomes</taxon>
        <taxon>ecological metagenomes</taxon>
    </lineage>
</organism>
<proteinExistence type="predicted"/>
<dbReference type="EMBL" id="LAZR01060593">
    <property type="protein sequence ID" value="KKK65363.1"/>
    <property type="molecule type" value="Genomic_DNA"/>
</dbReference>
<reference evidence="1" key="1">
    <citation type="journal article" date="2015" name="Nature">
        <title>Complex archaea that bridge the gap between prokaryotes and eukaryotes.</title>
        <authorList>
            <person name="Spang A."/>
            <person name="Saw J.H."/>
            <person name="Jorgensen S.L."/>
            <person name="Zaremba-Niedzwiedzka K."/>
            <person name="Martijn J."/>
            <person name="Lind A.E."/>
            <person name="van Eijk R."/>
            <person name="Schleper C."/>
            <person name="Guy L."/>
            <person name="Ettema T.J."/>
        </authorList>
    </citation>
    <scope>NUCLEOTIDE SEQUENCE</scope>
</reference>